<evidence type="ECO:0000256" key="1">
    <source>
        <dbReference type="SAM" id="MobiDB-lite"/>
    </source>
</evidence>
<reference evidence="3 4" key="1">
    <citation type="submission" date="2022-08" db="EMBL/GenBank/DDBJ databases">
        <title>novel species in genus Aeromicrobium.</title>
        <authorList>
            <person name="Ye L."/>
        </authorList>
    </citation>
    <scope>NUCLEOTIDE SEQUENCE [LARGE SCALE GENOMIC DNA]</scope>
    <source>
        <strain evidence="4">zg-Y1379</strain>
    </source>
</reference>
<gene>
    <name evidence="3" type="ORF">NQV15_05855</name>
</gene>
<accession>A0ABY5M9M6</accession>
<feature type="chain" id="PRO_5046250437" evidence="2">
    <location>
        <begin position="24"/>
        <end position="168"/>
    </location>
</feature>
<dbReference type="RefSeq" id="WP_232398731.1">
    <property type="nucleotide sequence ID" value="NZ_CP102173.1"/>
</dbReference>
<name>A0ABY5M9M6_9ACTN</name>
<organism evidence="3 4">
    <name type="scientific">Aeromicrobium wangtongii</name>
    <dbReference type="NCBI Taxonomy" id="2969247"/>
    <lineage>
        <taxon>Bacteria</taxon>
        <taxon>Bacillati</taxon>
        <taxon>Actinomycetota</taxon>
        <taxon>Actinomycetes</taxon>
        <taxon>Propionibacteriales</taxon>
        <taxon>Nocardioidaceae</taxon>
        <taxon>Aeromicrobium</taxon>
    </lineage>
</organism>
<evidence type="ECO:0000313" key="4">
    <source>
        <dbReference type="Proteomes" id="UP001316184"/>
    </source>
</evidence>
<feature type="signal peptide" evidence="2">
    <location>
        <begin position="1"/>
        <end position="23"/>
    </location>
</feature>
<protein>
    <submittedName>
        <fullName evidence="3">Uncharacterized protein</fullName>
    </submittedName>
</protein>
<evidence type="ECO:0000313" key="3">
    <source>
        <dbReference type="EMBL" id="UUP14835.1"/>
    </source>
</evidence>
<dbReference type="Proteomes" id="UP001316184">
    <property type="component" value="Chromosome"/>
</dbReference>
<evidence type="ECO:0000256" key="2">
    <source>
        <dbReference type="SAM" id="SignalP"/>
    </source>
</evidence>
<dbReference type="EMBL" id="CP102173">
    <property type="protein sequence ID" value="UUP14835.1"/>
    <property type="molecule type" value="Genomic_DNA"/>
</dbReference>
<proteinExistence type="predicted"/>
<sequence length="168" mass="17959">MKPFIVALLVIAAIGVSSAVVVAAANDEQAVAQDDLAEQVAARAEQLRGGGAMGRDERSIVEASRTSTRAPRSFREREKLPICGEIVLTSVTGVDPRAFECLVSPGAAGAELIVLRRTNEGDPIVRYYRVGGSVENIEVFGDDTLDKFGMTGWTRQVTTLDRLAKLGL</sequence>
<keyword evidence="4" id="KW-1185">Reference proteome</keyword>
<keyword evidence="2" id="KW-0732">Signal</keyword>
<feature type="region of interest" description="Disordered" evidence="1">
    <location>
        <begin position="47"/>
        <end position="70"/>
    </location>
</feature>